<dbReference type="PANTHER" id="PTHR33608:SF7">
    <property type="entry name" value="DUF58 DOMAIN-CONTAINING PROTEIN"/>
    <property type="match status" value="1"/>
</dbReference>
<dbReference type="InterPro" id="IPR002881">
    <property type="entry name" value="DUF58"/>
</dbReference>
<evidence type="ECO:0000313" key="3">
    <source>
        <dbReference type="Proteomes" id="UP000253426"/>
    </source>
</evidence>
<dbReference type="RefSeq" id="WP_113961383.1">
    <property type="nucleotide sequence ID" value="NZ_QNRR01000013.1"/>
</dbReference>
<evidence type="ECO:0000259" key="1">
    <source>
        <dbReference type="Pfam" id="PF01882"/>
    </source>
</evidence>
<sequence>MAAAVTSSTAKASTPAALAAIHARMKAVTGVARLPLRSGQWSGTAGSVLGQGTGSSIDFQDQRPYLPGDDPRHINWQAYARSGNYTMKLYRQEVTPRVDILFDASPSMFLTTQKATRSWELLYFCLESALRLGASTRVHMLDDESRDTPVDRLLAYDWPLKEKLTGVMLPSLIDRTPMRTGSLRILLSDLLSESPPDRVTNQLVTGKGRAVILVPFCQEESQPDWEGNIEFEECESTLRDKRRVEKDTMTRYHRAYATHFSLWREQCVRHGMGFARVPAEVEILAALRMEAVGSGCIDM</sequence>
<dbReference type="PANTHER" id="PTHR33608">
    <property type="entry name" value="BLL2464 PROTEIN"/>
    <property type="match status" value="1"/>
</dbReference>
<protein>
    <submittedName>
        <fullName evidence="2">Uncharacterized protein DUF58</fullName>
    </submittedName>
</protein>
<gene>
    <name evidence="2" type="ORF">DES53_11366</name>
</gene>
<dbReference type="EMBL" id="QNRR01000013">
    <property type="protein sequence ID" value="RBP37684.1"/>
    <property type="molecule type" value="Genomic_DNA"/>
</dbReference>
<reference evidence="2 3" key="1">
    <citation type="submission" date="2018-06" db="EMBL/GenBank/DDBJ databases">
        <title>Genomic Encyclopedia of Type Strains, Phase IV (KMG-IV): sequencing the most valuable type-strain genomes for metagenomic binning, comparative biology and taxonomic classification.</title>
        <authorList>
            <person name="Goeker M."/>
        </authorList>
    </citation>
    <scope>NUCLEOTIDE SEQUENCE [LARGE SCALE GENOMIC DNA]</scope>
    <source>
        <strain evidence="2 3">DSM 25532</strain>
    </source>
</reference>
<name>A0A366H6Q7_9BACT</name>
<comment type="caution">
    <text evidence="2">The sequence shown here is derived from an EMBL/GenBank/DDBJ whole genome shotgun (WGS) entry which is preliminary data.</text>
</comment>
<dbReference type="Pfam" id="PF01882">
    <property type="entry name" value="DUF58"/>
    <property type="match status" value="1"/>
</dbReference>
<proteinExistence type="predicted"/>
<organism evidence="2 3">
    <name type="scientific">Roseimicrobium gellanilyticum</name>
    <dbReference type="NCBI Taxonomy" id="748857"/>
    <lineage>
        <taxon>Bacteria</taxon>
        <taxon>Pseudomonadati</taxon>
        <taxon>Verrucomicrobiota</taxon>
        <taxon>Verrucomicrobiia</taxon>
        <taxon>Verrucomicrobiales</taxon>
        <taxon>Verrucomicrobiaceae</taxon>
        <taxon>Roseimicrobium</taxon>
    </lineage>
</organism>
<accession>A0A366H6Q7</accession>
<dbReference type="AlphaFoldDB" id="A0A366H6Q7"/>
<dbReference type="OrthoDB" id="9778037at2"/>
<evidence type="ECO:0000313" key="2">
    <source>
        <dbReference type="EMBL" id="RBP37684.1"/>
    </source>
</evidence>
<dbReference type="Proteomes" id="UP000253426">
    <property type="component" value="Unassembled WGS sequence"/>
</dbReference>
<feature type="domain" description="DUF58" evidence="1">
    <location>
        <begin position="61"/>
        <end position="118"/>
    </location>
</feature>
<keyword evidence="3" id="KW-1185">Reference proteome</keyword>